<organism evidence="2">
    <name type="scientific">Campylobacter jejuni</name>
    <dbReference type="NCBI Taxonomy" id="197"/>
    <lineage>
        <taxon>Bacteria</taxon>
        <taxon>Pseudomonadati</taxon>
        <taxon>Campylobacterota</taxon>
        <taxon>Epsilonproteobacteria</taxon>
        <taxon>Campylobacterales</taxon>
        <taxon>Campylobacteraceae</taxon>
        <taxon>Campylobacter</taxon>
    </lineage>
</organism>
<proteinExistence type="predicted"/>
<feature type="chain" id="PRO_5024983830" evidence="1">
    <location>
        <begin position="20"/>
        <end position="115"/>
    </location>
</feature>
<comment type="caution">
    <text evidence="2">The sequence shown here is derived from an EMBL/GenBank/DDBJ whole genome shotgun (WGS) entry which is preliminary data.</text>
</comment>
<keyword evidence="1" id="KW-0732">Signal</keyword>
<sequence length="115" mass="13286">MKKIILILALFLSASWAQNLEINPDTGLIIDPDSPLVEANCLACHGSNLITNMHASKKAWLAAIRWMQDSEGLWEIEPEDEDEEKILNYLEKYYGEKYDTRRRIPLAIFLQNKTH</sequence>
<evidence type="ECO:0000256" key="1">
    <source>
        <dbReference type="SAM" id="SignalP"/>
    </source>
</evidence>
<protein>
    <submittedName>
        <fullName evidence="2">Cytochrome C</fullName>
    </submittedName>
</protein>
<dbReference type="GO" id="GO:0020037">
    <property type="term" value="F:heme binding"/>
    <property type="evidence" value="ECO:0007669"/>
    <property type="project" value="InterPro"/>
</dbReference>
<evidence type="ECO:0000313" key="2">
    <source>
        <dbReference type="EMBL" id="EAK8319768.1"/>
    </source>
</evidence>
<dbReference type="Gene3D" id="1.10.760.10">
    <property type="entry name" value="Cytochrome c-like domain"/>
    <property type="match status" value="1"/>
</dbReference>
<dbReference type="EMBL" id="AACJNO010000003">
    <property type="protein sequence ID" value="EAK8319768.1"/>
    <property type="molecule type" value="Genomic_DNA"/>
</dbReference>
<dbReference type="AlphaFoldDB" id="A0A5T1DW27"/>
<dbReference type="SUPFAM" id="SSF46626">
    <property type="entry name" value="Cytochrome c"/>
    <property type="match status" value="1"/>
</dbReference>
<name>A0A5T1DW27_CAMJU</name>
<accession>A0A5T1DW27</accession>
<gene>
    <name evidence="2" type="ORF">E7M96_04235</name>
</gene>
<dbReference type="InterPro" id="IPR036909">
    <property type="entry name" value="Cyt_c-like_dom_sf"/>
</dbReference>
<dbReference type="GO" id="GO:0009055">
    <property type="term" value="F:electron transfer activity"/>
    <property type="evidence" value="ECO:0007669"/>
    <property type="project" value="InterPro"/>
</dbReference>
<feature type="signal peptide" evidence="1">
    <location>
        <begin position="1"/>
        <end position="19"/>
    </location>
</feature>
<reference evidence="2" key="1">
    <citation type="submission" date="2019-04" db="EMBL/GenBank/DDBJ databases">
        <authorList>
            <person name="Ashton P.M."/>
            <person name="Dallman T."/>
            <person name="Nair S."/>
            <person name="De Pinna E."/>
            <person name="Peters T."/>
            <person name="Grant K."/>
        </authorList>
    </citation>
    <scope>NUCLEOTIDE SEQUENCE</scope>
    <source>
        <strain evidence="2">OXC2273</strain>
    </source>
</reference>